<evidence type="ECO:0000313" key="4">
    <source>
        <dbReference type="EMBL" id="TNV79099.1"/>
    </source>
</evidence>
<dbReference type="InterPro" id="IPR004843">
    <property type="entry name" value="Calcineurin-like_PHP"/>
</dbReference>
<gene>
    <name evidence="4" type="ORF">FGO68_gene13</name>
</gene>
<keyword evidence="1" id="KW-0378">Hydrolase</keyword>
<feature type="domain" description="Calcineurin-like phosphoesterase" evidence="3">
    <location>
        <begin position="4"/>
        <end position="220"/>
    </location>
</feature>
<dbReference type="GO" id="GO:0008081">
    <property type="term" value="F:phosphoric diester hydrolase activity"/>
    <property type="evidence" value="ECO:0007669"/>
    <property type="project" value="TreeGrafter"/>
</dbReference>
<accession>A0A8J8T1V5</accession>
<organism evidence="4 5">
    <name type="scientific">Halteria grandinella</name>
    <dbReference type="NCBI Taxonomy" id="5974"/>
    <lineage>
        <taxon>Eukaryota</taxon>
        <taxon>Sar</taxon>
        <taxon>Alveolata</taxon>
        <taxon>Ciliophora</taxon>
        <taxon>Intramacronucleata</taxon>
        <taxon>Spirotrichea</taxon>
        <taxon>Stichotrichia</taxon>
        <taxon>Sporadotrichida</taxon>
        <taxon>Halteriidae</taxon>
        <taxon>Halteria</taxon>
    </lineage>
</organism>
<dbReference type="Proteomes" id="UP000785679">
    <property type="component" value="Unassembled WGS sequence"/>
</dbReference>
<dbReference type="AlphaFoldDB" id="A0A8J8T1V5"/>
<dbReference type="Gene3D" id="3.60.21.10">
    <property type="match status" value="1"/>
</dbReference>
<dbReference type="Pfam" id="PF00149">
    <property type="entry name" value="Metallophos"/>
    <property type="match status" value="1"/>
</dbReference>
<dbReference type="PANTHER" id="PTHR10340">
    <property type="entry name" value="SPHINGOMYELIN PHOSPHODIESTERASE"/>
    <property type="match status" value="1"/>
</dbReference>
<protein>
    <recommendedName>
        <fullName evidence="3">Calcineurin-like phosphoesterase domain-containing protein</fullName>
    </recommendedName>
</protein>
<dbReference type="PANTHER" id="PTHR10340:SF57">
    <property type="entry name" value="METALLOPHOS DOMAIN-CONTAINING PROTEIN"/>
    <property type="match status" value="1"/>
</dbReference>
<evidence type="ECO:0000256" key="2">
    <source>
        <dbReference type="ARBA" id="ARBA00023180"/>
    </source>
</evidence>
<evidence type="ECO:0000259" key="3">
    <source>
        <dbReference type="Pfam" id="PF00149"/>
    </source>
</evidence>
<dbReference type="InterPro" id="IPR029052">
    <property type="entry name" value="Metallo-depent_PP-like"/>
</dbReference>
<proteinExistence type="predicted"/>
<keyword evidence="5" id="KW-1185">Reference proteome</keyword>
<name>A0A8J8T1V5_HALGN</name>
<evidence type="ECO:0000256" key="1">
    <source>
        <dbReference type="ARBA" id="ARBA00022801"/>
    </source>
</evidence>
<sequence length="391" mass="44989">MKLDQASPSKVDLVLVLGDFIVHGLSSQKPETNNWPQMKPLISDQLKYLKTKFPQAVILCTTGNNDAVYYYQAPPNEEVKKLFYGDLYEMWFSGADAPKPNQDYPGLQGVKDTMMDGGYFRWDNIGGSDKHSVICLNTIYYHRLNQFDEETASRQLIWLETQLSQAPAGSKFILMMHIFPGLFYLDKIEYFWKVPSLKEFNRIISENSEKVLFITGAHIHFADIRAPIMQSGGPDPKAVFLITPSVSPIFKNNPGYSIIDLDSTTGKVTDFHWRYLDLNNFITNKADVKMTTVKPMVEFKMDLNDYKSVRRMDDYMLIDDQMYLNFMRKRTGESVLLKDIGLIVPKSSEGFLQGEAVKKVNLVQKQGIMCSRVFLEMESFNKCNEETRDWK</sequence>
<reference evidence="4" key="1">
    <citation type="submission" date="2019-06" db="EMBL/GenBank/DDBJ databases">
        <authorList>
            <person name="Zheng W."/>
        </authorList>
    </citation>
    <scope>NUCLEOTIDE SEQUENCE</scope>
    <source>
        <strain evidence="4">QDHG01</strain>
    </source>
</reference>
<evidence type="ECO:0000313" key="5">
    <source>
        <dbReference type="Proteomes" id="UP000785679"/>
    </source>
</evidence>
<dbReference type="GO" id="GO:0005615">
    <property type="term" value="C:extracellular space"/>
    <property type="evidence" value="ECO:0007669"/>
    <property type="project" value="TreeGrafter"/>
</dbReference>
<dbReference type="EMBL" id="RRYP01009387">
    <property type="protein sequence ID" value="TNV79099.1"/>
    <property type="molecule type" value="Genomic_DNA"/>
</dbReference>
<dbReference type="SUPFAM" id="SSF56300">
    <property type="entry name" value="Metallo-dependent phosphatases"/>
    <property type="match status" value="1"/>
</dbReference>
<keyword evidence="2" id="KW-0325">Glycoprotein</keyword>
<comment type="caution">
    <text evidence="4">The sequence shown here is derived from an EMBL/GenBank/DDBJ whole genome shotgun (WGS) entry which is preliminary data.</text>
</comment>
<dbReference type="OrthoDB" id="440506at2759"/>